<dbReference type="AlphaFoldDB" id="A0A914A1S2"/>
<dbReference type="InterPro" id="IPR019826">
    <property type="entry name" value="Carboxylesterase_B_AS"/>
</dbReference>
<keyword evidence="4" id="KW-0812">Transmembrane</keyword>
<sequence>MPIVFPTQIVLALLVVFSLKAVPAVETESSGPIANTTCGLVMGTRPVLPFLDGNITTYLGIPYAEPPTEDRRFTKPVPKKPWQGVLNAVAYGPMCPQVTSDPTDIMDEACLYLNIFIPDDAVRIHGPLPVMVWIHGGSFTSGKGDTYLGFMLAIQGGVVVVNLNYRLGLLGFLSTGDDAAPGNYGLWDQKLAIEWVKDNIGNFGGDPQQITIFGESAGGISVSFQAISPANNRNLFQRVIAQSGAADDTVVLRSDACRANAAKAGSLLGCDDIQAGYEFVDCLREVPAQSFVDIQAELGLFGPCLDGEFLPDYADNLLNSPHFGQYDLLLGVNSDDGSYFAINPDGINSATLRAQVTNFFSTSCRCGNIETLSDAALFFYTKGALDDTKANQKSLMVFGGDALFYVPTVNYLHSHYKASESSQYGTKTYFYYFPMAHFRDDFIPPGFEEYIDGAPHAADLPYVFGLVTILPFQPDAAKNLSLQMMTYWTNFAKTGDPNSNGLPVWPKWDPNNEEYIILDATISTDQHLVQDRMSFFRDYIPELTEVTDPNTCSLNAPKRSIVPQTDGAVQVDIKAEDGHIFGTVIGSLKKADGAMGGHDVGEFLGIPYAKPPVGALRFQPSQEMSALPDDPLELTVKPPACPQVLGNDPWMMGTGLNETNEDCLTVNVYAPSTPSSDPNMPVMVYIHHGYGLYGTASAYDATTLSSMLEAVVVVVNYRLGALGFLSTENKDAPGNAGLHDIITALQWINKYIGSFQGDPRRVTVTGYGIGASFVHLLSVSEKTKGLFDRVVLMSGSAFTPMVNNPQMDPLAQAATVAEKVSCPTDGRAMLDCLQEIPVEKVVANTPRDDLSFSMAFPPVVDGDILTDTPTNLIKAGKVNDVDFIIGITQSQTDGIVASLLGDDWERCPNKTEVQGLIEFVIGKLFQNKQDLISLAAMSEYLEGHEHNPSPCLDRQRLNRFMLDVLAAVPCTQAARYHSNTNNDVYMYTFDQEPKYHYNPLPSWTGPALGDDLQYLFGFPYWPMASYPLTENPAYRMSDRKTSLEWTTMLSNFINDGYPGESLSGVEWPRYSALNANHLALDSCPEVQSNLVEHTYRFWNEVIPSLDVSPDAPSMKPTQHPTPEPYIDGGLGLKLSPDEANMLIKALFGTSICLVVLCLASAVVIIMQRLKTKKAPDHAYPESGDNVYDNPSKIEIKSL</sequence>
<dbReference type="Proteomes" id="UP000887568">
    <property type="component" value="Unplaced"/>
</dbReference>
<comment type="similarity">
    <text evidence="1">Belongs to the type-B carboxylesterase/lipase family.</text>
</comment>
<feature type="signal peptide" evidence="5">
    <location>
        <begin position="1"/>
        <end position="24"/>
    </location>
</feature>
<evidence type="ECO:0000256" key="3">
    <source>
        <dbReference type="ARBA" id="ARBA00022801"/>
    </source>
</evidence>
<reference evidence="7" key="1">
    <citation type="submission" date="2022-11" db="UniProtKB">
        <authorList>
            <consortium name="EnsemblMetazoa"/>
        </authorList>
    </citation>
    <scope>IDENTIFICATION</scope>
</reference>
<dbReference type="InterPro" id="IPR029058">
    <property type="entry name" value="AB_hydrolase_fold"/>
</dbReference>
<dbReference type="GO" id="GO:0016787">
    <property type="term" value="F:hydrolase activity"/>
    <property type="evidence" value="ECO:0007669"/>
    <property type="project" value="UniProtKB-KW"/>
</dbReference>
<keyword evidence="4" id="KW-0472">Membrane</keyword>
<dbReference type="PROSITE" id="PS00122">
    <property type="entry name" value="CARBOXYLESTERASE_B_1"/>
    <property type="match status" value="1"/>
</dbReference>
<dbReference type="FunFam" id="3.40.50.1820:FF:000127">
    <property type="entry name" value="Thyroglobulin"/>
    <property type="match status" value="2"/>
</dbReference>
<dbReference type="RefSeq" id="XP_038057798.1">
    <property type="nucleotide sequence ID" value="XM_038201870.1"/>
</dbReference>
<proteinExistence type="inferred from homology"/>
<feature type="domain" description="Carboxylesterase type B" evidence="6">
    <location>
        <begin position="582"/>
        <end position="1098"/>
    </location>
</feature>
<name>A0A914A1S2_PATMI</name>
<dbReference type="Gene3D" id="3.40.50.1820">
    <property type="entry name" value="alpha/beta hydrolase"/>
    <property type="match status" value="2"/>
</dbReference>
<dbReference type="OrthoDB" id="3200163at2759"/>
<dbReference type="PANTHER" id="PTHR43903">
    <property type="entry name" value="NEUROLIGIN"/>
    <property type="match status" value="1"/>
</dbReference>
<evidence type="ECO:0000256" key="1">
    <source>
        <dbReference type="ARBA" id="ARBA00005964"/>
    </source>
</evidence>
<evidence type="ECO:0000256" key="4">
    <source>
        <dbReference type="SAM" id="Phobius"/>
    </source>
</evidence>
<feature type="transmembrane region" description="Helical" evidence="4">
    <location>
        <begin position="1145"/>
        <end position="1166"/>
    </location>
</feature>
<accession>A0A914A1S2</accession>
<evidence type="ECO:0000313" key="7">
    <source>
        <dbReference type="EnsemblMetazoa" id="XP_038057798.1"/>
    </source>
</evidence>
<evidence type="ECO:0000256" key="2">
    <source>
        <dbReference type="ARBA" id="ARBA00022729"/>
    </source>
</evidence>
<dbReference type="EnsemblMetazoa" id="XM_038201870.1">
    <property type="protein sequence ID" value="XP_038057798.1"/>
    <property type="gene ID" value="LOC119729267"/>
</dbReference>
<evidence type="ECO:0000259" key="6">
    <source>
        <dbReference type="Pfam" id="PF00135"/>
    </source>
</evidence>
<dbReference type="OMA" id="QDPARMV"/>
<keyword evidence="3" id="KW-0378">Hydrolase</keyword>
<dbReference type="InterPro" id="IPR019819">
    <property type="entry name" value="Carboxylesterase_B_CS"/>
</dbReference>
<organism evidence="7 8">
    <name type="scientific">Patiria miniata</name>
    <name type="common">Bat star</name>
    <name type="synonym">Asterina miniata</name>
    <dbReference type="NCBI Taxonomy" id="46514"/>
    <lineage>
        <taxon>Eukaryota</taxon>
        <taxon>Metazoa</taxon>
        <taxon>Echinodermata</taxon>
        <taxon>Eleutherozoa</taxon>
        <taxon>Asterozoa</taxon>
        <taxon>Asteroidea</taxon>
        <taxon>Valvatacea</taxon>
        <taxon>Valvatida</taxon>
        <taxon>Asterinidae</taxon>
        <taxon>Patiria</taxon>
    </lineage>
</organism>
<keyword evidence="8" id="KW-1185">Reference proteome</keyword>
<keyword evidence="4" id="KW-1133">Transmembrane helix</keyword>
<feature type="chain" id="PRO_5037135355" description="Carboxylesterase type B domain-containing protein" evidence="5">
    <location>
        <begin position="25"/>
        <end position="1198"/>
    </location>
</feature>
<evidence type="ECO:0000256" key="5">
    <source>
        <dbReference type="SAM" id="SignalP"/>
    </source>
</evidence>
<dbReference type="SUPFAM" id="SSF53474">
    <property type="entry name" value="alpha/beta-Hydrolases"/>
    <property type="match status" value="2"/>
</dbReference>
<feature type="domain" description="Carboxylesterase type B" evidence="6">
    <location>
        <begin position="32"/>
        <end position="535"/>
    </location>
</feature>
<dbReference type="GeneID" id="119729267"/>
<dbReference type="InterPro" id="IPR051093">
    <property type="entry name" value="Neuroligin/BSAL"/>
</dbReference>
<dbReference type="PROSITE" id="PS00941">
    <property type="entry name" value="CARBOXYLESTERASE_B_2"/>
    <property type="match status" value="1"/>
</dbReference>
<dbReference type="InterPro" id="IPR002018">
    <property type="entry name" value="CarbesteraseB"/>
</dbReference>
<protein>
    <recommendedName>
        <fullName evidence="6">Carboxylesterase type B domain-containing protein</fullName>
    </recommendedName>
</protein>
<evidence type="ECO:0000313" key="8">
    <source>
        <dbReference type="Proteomes" id="UP000887568"/>
    </source>
</evidence>
<keyword evidence="2 5" id="KW-0732">Signal</keyword>
<dbReference type="Pfam" id="PF00135">
    <property type="entry name" value="COesterase"/>
    <property type="match status" value="2"/>
</dbReference>